<evidence type="ECO:0000313" key="2">
    <source>
        <dbReference type="Proteomes" id="UP000190989"/>
    </source>
</evidence>
<dbReference type="AlphaFoldDB" id="A0A1U6IX82"/>
<accession>A0A1U6IX82</accession>
<reference evidence="2" key="1">
    <citation type="submission" date="2017-02" db="EMBL/GenBank/DDBJ databases">
        <authorList>
            <person name="Varghese N."/>
            <person name="Submissions S."/>
        </authorList>
    </citation>
    <scope>NUCLEOTIDE SEQUENCE [LARGE SCALE GENOMIC DNA]</scope>
    <source>
        <strain evidence="2">SM117</strain>
    </source>
</reference>
<keyword evidence="2" id="KW-1185">Reference proteome</keyword>
<dbReference type="RefSeq" id="WP_079732073.1">
    <property type="nucleotide sequence ID" value="NZ_FVZE01000020.1"/>
</dbReference>
<organism evidence="1 2">
    <name type="scientific">Novosphingobium mathurense</name>
    <dbReference type="NCBI Taxonomy" id="428990"/>
    <lineage>
        <taxon>Bacteria</taxon>
        <taxon>Pseudomonadati</taxon>
        <taxon>Pseudomonadota</taxon>
        <taxon>Alphaproteobacteria</taxon>
        <taxon>Sphingomonadales</taxon>
        <taxon>Sphingomonadaceae</taxon>
        <taxon>Novosphingobium</taxon>
    </lineage>
</organism>
<dbReference type="Proteomes" id="UP000190989">
    <property type="component" value="Unassembled WGS sequence"/>
</dbReference>
<name>A0A1U6IX82_9SPHN</name>
<gene>
    <name evidence="1" type="ORF">SAMN06295987_12021</name>
</gene>
<protein>
    <recommendedName>
        <fullName evidence="3">Ribbon-helix-helix protein, copG family</fullName>
    </recommendedName>
</protein>
<proteinExistence type="predicted"/>
<evidence type="ECO:0000313" key="1">
    <source>
        <dbReference type="EMBL" id="SLK12582.1"/>
    </source>
</evidence>
<evidence type="ECO:0008006" key="3">
    <source>
        <dbReference type="Google" id="ProtNLM"/>
    </source>
</evidence>
<dbReference type="STRING" id="428990.SAMN06295987_12021"/>
<dbReference type="EMBL" id="FVZE01000020">
    <property type="protein sequence ID" value="SLK12582.1"/>
    <property type="molecule type" value="Genomic_DNA"/>
</dbReference>
<sequence>MRKPHVKHTFRLDARLSRLLDDHARVRQVTRTDVVEAALASMLSPDHEERIEAILTKRLDRMSRQLDRLEWHVELTNETLALFIRFWLTSNPPLPDEALKAAQASGRKRWHAFVQSLSRKMEAGPRLKDELSRDIDR</sequence>